<comment type="caution">
    <text evidence="1">The sequence shown here is derived from an EMBL/GenBank/DDBJ whole genome shotgun (WGS) entry which is preliminary data.</text>
</comment>
<organism evidence="1 2">
    <name type="scientific">Mycena rosella</name>
    <name type="common">Pink bonnet</name>
    <name type="synonym">Agaricus rosellus</name>
    <dbReference type="NCBI Taxonomy" id="1033263"/>
    <lineage>
        <taxon>Eukaryota</taxon>
        <taxon>Fungi</taxon>
        <taxon>Dikarya</taxon>
        <taxon>Basidiomycota</taxon>
        <taxon>Agaricomycotina</taxon>
        <taxon>Agaricomycetes</taxon>
        <taxon>Agaricomycetidae</taxon>
        <taxon>Agaricales</taxon>
        <taxon>Marasmiineae</taxon>
        <taxon>Mycenaceae</taxon>
        <taxon>Mycena</taxon>
    </lineage>
</organism>
<gene>
    <name evidence="1" type="ORF">B0H17DRAFT_840629</name>
</gene>
<dbReference type="EMBL" id="JARKIE010000369">
    <property type="protein sequence ID" value="KAJ7649202.1"/>
    <property type="molecule type" value="Genomic_DNA"/>
</dbReference>
<evidence type="ECO:0000313" key="1">
    <source>
        <dbReference type="EMBL" id="KAJ7649202.1"/>
    </source>
</evidence>
<name>A0AAD7CHI8_MYCRO</name>
<proteinExistence type="predicted"/>
<dbReference type="AlphaFoldDB" id="A0AAD7CHI8"/>
<reference evidence="1" key="1">
    <citation type="submission" date="2023-03" db="EMBL/GenBank/DDBJ databases">
        <title>Massive genome expansion in bonnet fungi (Mycena s.s.) driven by repeated elements and novel gene families across ecological guilds.</title>
        <authorList>
            <consortium name="Lawrence Berkeley National Laboratory"/>
            <person name="Harder C.B."/>
            <person name="Miyauchi S."/>
            <person name="Viragh M."/>
            <person name="Kuo A."/>
            <person name="Thoen E."/>
            <person name="Andreopoulos B."/>
            <person name="Lu D."/>
            <person name="Skrede I."/>
            <person name="Drula E."/>
            <person name="Henrissat B."/>
            <person name="Morin E."/>
            <person name="Kohler A."/>
            <person name="Barry K."/>
            <person name="LaButti K."/>
            <person name="Morin E."/>
            <person name="Salamov A."/>
            <person name="Lipzen A."/>
            <person name="Mereny Z."/>
            <person name="Hegedus B."/>
            <person name="Baldrian P."/>
            <person name="Stursova M."/>
            <person name="Weitz H."/>
            <person name="Taylor A."/>
            <person name="Grigoriev I.V."/>
            <person name="Nagy L.G."/>
            <person name="Martin F."/>
            <person name="Kauserud H."/>
        </authorList>
    </citation>
    <scope>NUCLEOTIDE SEQUENCE</scope>
    <source>
        <strain evidence="1">CBHHK067</strain>
    </source>
</reference>
<feature type="non-terminal residue" evidence="1">
    <location>
        <position position="111"/>
    </location>
</feature>
<sequence>LPTSSRPAEVGQWIKYGRSTTRETKIDKLEVLSAKWWKWWSVLAPTWQKKDDEGLPVTEERVGGDWGVLVHPGANGMAVVLLPLVWWRNKEGGGVPSDSWQRAVRDVAWVL</sequence>
<dbReference type="Proteomes" id="UP001221757">
    <property type="component" value="Unassembled WGS sequence"/>
</dbReference>
<evidence type="ECO:0000313" key="2">
    <source>
        <dbReference type="Proteomes" id="UP001221757"/>
    </source>
</evidence>
<accession>A0AAD7CHI8</accession>
<protein>
    <submittedName>
        <fullName evidence="1">Uncharacterized protein</fullName>
    </submittedName>
</protein>
<keyword evidence="2" id="KW-1185">Reference proteome</keyword>
<feature type="non-terminal residue" evidence="1">
    <location>
        <position position="1"/>
    </location>
</feature>